<gene>
    <name evidence="11 13" type="primary">mtgA</name>
    <name evidence="13" type="ORF">CJP73_01675</name>
</gene>
<evidence type="ECO:0000256" key="2">
    <source>
        <dbReference type="ARBA" id="ARBA00022519"/>
    </source>
</evidence>
<dbReference type="Proteomes" id="UP000266206">
    <property type="component" value="Unassembled WGS sequence"/>
</dbReference>
<dbReference type="PANTHER" id="PTHR30400">
    <property type="entry name" value="MONOFUNCTIONAL BIOSYNTHETIC PEPTIDOGLYCAN TRANSGLYCOSYLASE"/>
    <property type="match status" value="1"/>
</dbReference>
<organism evidence="13 14">
    <name type="scientific">Neopusillimonas maritima</name>
    <dbReference type="NCBI Taxonomy" id="2026239"/>
    <lineage>
        <taxon>Bacteria</taxon>
        <taxon>Pseudomonadati</taxon>
        <taxon>Pseudomonadota</taxon>
        <taxon>Betaproteobacteria</taxon>
        <taxon>Burkholderiales</taxon>
        <taxon>Alcaligenaceae</taxon>
        <taxon>Neopusillimonas</taxon>
    </lineage>
</organism>
<keyword evidence="10 11" id="KW-0961">Cell wall biogenesis/degradation</keyword>
<dbReference type="GO" id="GO:0016763">
    <property type="term" value="F:pentosyltransferase activity"/>
    <property type="evidence" value="ECO:0007669"/>
    <property type="project" value="InterPro"/>
</dbReference>
<dbReference type="NCBIfam" id="TIGR02070">
    <property type="entry name" value="mono_pep_trsgly"/>
    <property type="match status" value="1"/>
</dbReference>
<dbReference type="EC" id="2.4.99.28" evidence="11"/>
<accession>A0A3A1YX97</accession>
<evidence type="ECO:0000256" key="3">
    <source>
        <dbReference type="ARBA" id="ARBA00022676"/>
    </source>
</evidence>
<comment type="caution">
    <text evidence="13">The sequence shown here is derived from an EMBL/GenBank/DDBJ whole genome shotgun (WGS) entry which is preliminary data.</text>
</comment>
<feature type="domain" description="Glycosyl transferase family 51" evidence="12">
    <location>
        <begin position="59"/>
        <end position="230"/>
    </location>
</feature>
<keyword evidence="5 11" id="KW-0812">Transmembrane</keyword>
<proteinExistence type="inferred from homology"/>
<evidence type="ECO:0000256" key="6">
    <source>
        <dbReference type="ARBA" id="ARBA00022960"/>
    </source>
</evidence>
<keyword evidence="3 11" id="KW-0328">Glycosyltransferase</keyword>
<keyword evidence="8 11" id="KW-1133">Transmembrane helix</keyword>
<dbReference type="Pfam" id="PF00912">
    <property type="entry name" value="Transgly"/>
    <property type="match status" value="1"/>
</dbReference>
<evidence type="ECO:0000256" key="7">
    <source>
        <dbReference type="ARBA" id="ARBA00022984"/>
    </source>
</evidence>
<evidence type="ECO:0000256" key="10">
    <source>
        <dbReference type="ARBA" id="ARBA00023316"/>
    </source>
</evidence>
<evidence type="ECO:0000256" key="4">
    <source>
        <dbReference type="ARBA" id="ARBA00022679"/>
    </source>
</evidence>
<dbReference type="AlphaFoldDB" id="A0A3A1YX97"/>
<name>A0A3A1YX97_9BURK</name>
<reference evidence="13 14" key="1">
    <citation type="submission" date="2017-08" db="EMBL/GenBank/DDBJ databases">
        <title>Pusillimonas indicus sp. nov., a member of the family Alcaligenaceae isolated from surface seawater.</title>
        <authorList>
            <person name="Li J."/>
        </authorList>
    </citation>
    <scope>NUCLEOTIDE SEQUENCE [LARGE SCALE GENOMIC DNA]</scope>
    <source>
        <strain evidence="13 14">L52-1-41</strain>
    </source>
</reference>
<keyword evidence="7 11" id="KW-0573">Peptidoglycan synthesis</keyword>
<dbReference type="UniPathway" id="UPA00219"/>
<evidence type="ECO:0000256" key="8">
    <source>
        <dbReference type="ARBA" id="ARBA00022989"/>
    </source>
</evidence>
<dbReference type="InterPro" id="IPR001264">
    <property type="entry name" value="Glyco_trans_51"/>
</dbReference>
<dbReference type="GO" id="GO:0005886">
    <property type="term" value="C:plasma membrane"/>
    <property type="evidence" value="ECO:0007669"/>
    <property type="project" value="UniProtKB-SubCell"/>
</dbReference>
<dbReference type="InterPro" id="IPR036950">
    <property type="entry name" value="PBP_transglycosylase"/>
</dbReference>
<comment type="pathway">
    <text evidence="11">Cell wall biogenesis; peptidoglycan biosynthesis.</text>
</comment>
<protein>
    <recommendedName>
        <fullName evidence="11">Biosynthetic peptidoglycan transglycosylase</fullName>
        <ecNumber evidence="11">2.4.99.28</ecNumber>
    </recommendedName>
    <alternativeName>
        <fullName evidence="11">Glycan polymerase</fullName>
    </alternativeName>
    <alternativeName>
        <fullName evidence="11">Peptidoglycan glycosyltransferase MtgA</fullName>
        <shortName evidence="11">PGT</shortName>
    </alternativeName>
</protein>
<dbReference type="HAMAP" id="MF_00766">
    <property type="entry name" value="PGT_MtgA"/>
    <property type="match status" value="1"/>
</dbReference>
<dbReference type="EMBL" id="NQYH01000001">
    <property type="protein sequence ID" value="RIY42176.1"/>
    <property type="molecule type" value="Genomic_DNA"/>
</dbReference>
<evidence type="ECO:0000256" key="9">
    <source>
        <dbReference type="ARBA" id="ARBA00023136"/>
    </source>
</evidence>
<evidence type="ECO:0000313" key="13">
    <source>
        <dbReference type="EMBL" id="RIY42176.1"/>
    </source>
</evidence>
<dbReference type="InterPro" id="IPR023346">
    <property type="entry name" value="Lysozyme-like_dom_sf"/>
</dbReference>
<evidence type="ECO:0000256" key="5">
    <source>
        <dbReference type="ARBA" id="ARBA00022692"/>
    </source>
</evidence>
<keyword evidence="6 11" id="KW-0133">Cell shape</keyword>
<comment type="catalytic activity">
    <reaction evidence="11">
        <text>[GlcNAc-(1-&gt;4)-Mur2Ac(oyl-L-Ala-gamma-D-Glu-L-Lys-D-Ala-D-Ala)](n)-di-trans,octa-cis-undecaprenyl diphosphate + beta-D-GlcNAc-(1-&gt;4)-Mur2Ac(oyl-L-Ala-gamma-D-Glu-L-Lys-D-Ala-D-Ala)-di-trans,octa-cis-undecaprenyl diphosphate = [GlcNAc-(1-&gt;4)-Mur2Ac(oyl-L-Ala-gamma-D-Glu-L-Lys-D-Ala-D-Ala)](n+1)-di-trans,octa-cis-undecaprenyl diphosphate + di-trans,octa-cis-undecaprenyl diphosphate + H(+)</text>
        <dbReference type="Rhea" id="RHEA:23708"/>
        <dbReference type="Rhea" id="RHEA-COMP:9602"/>
        <dbReference type="Rhea" id="RHEA-COMP:9603"/>
        <dbReference type="ChEBI" id="CHEBI:15378"/>
        <dbReference type="ChEBI" id="CHEBI:58405"/>
        <dbReference type="ChEBI" id="CHEBI:60033"/>
        <dbReference type="ChEBI" id="CHEBI:78435"/>
        <dbReference type="EC" id="2.4.99.28"/>
    </reaction>
</comment>
<dbReference type="Gene3D" id="1.10.3810.10">
    <property type="entry name" value="Biosynthetic peptidoglycan transglycosylase-like"/>
    <property type="match status" value="1"/>
</dbReference>
<sequence>MSRSKNKLIGIVLLAGLFAFLLYQFGLFVMVIWLKFHNPSTSAFMRNTLTQLQAEQADAQIIHTWVPYDKISTNLKRAVVAAEDSNFINHGGVEWEAIQRAWEYNMRMSESGSERVRGGSTITQQLAKNLFLSSDRSYWRKAQELLLTFMLEAVLSKQRILELYLNIAQWGKNVFGAQAAAEHYFKRHAAQLNAAQSARLAAMLPNPAYYDKRGNTRYLQSRTRTLLQRMRMVEVP</sequence>
<dbReference type="GO" id="GO:0009252">
    <property type="term" value="P:peptidoglycan biosynthetic process"/>
    <property type="evidence" value="ECO:0007669"/>
    <property type="project" value="UniProtKB-UniRule"/>
</dbReference>
<feature type="transmembrane region" description="Helical" evidence="11">
    <location>
        <begin position="12"/>
        <end position="34"/>
    </location>
</feature>
<keyword evidence="9 11" id="KW-0472">Membrane</keyword>
<keyword evidence="1 11" id="KW-1003">Cell membrane</keyword>
<comment type="function">
    <text evidence="11">Peptidoglycan polymerase that catalyzes glycan chain elongation from lipid-linked precursors.</text>
</comment>
<evidence type="ECO:0000259" key="12">
    <source>
        <dbReference type="Pfam" id="PF00912"/>
    </source>
</evidence>
<keyword evidence="2 11" id="KW-0997">Cell inner membrane</keyword>
<comment type="similarity">
    <text evidence="11">Belongs to the glycosyltransferase 51 family.</text>
</comment>
<keyword evidence="4 11" id="KW-0808">Transferase</keyword>
<evidence type="ECO:0000256" key="1">
    <source>
        <dbReference type="ARBA" id="ARBA00022475"/>
    </source>
</evidence>
<comment type="subcellular location">
    <subcellularLocation>
        <location evidence="11">Cell inner membrane</location>
        <topology evidence="11">Single-pass membrane protein</topology>
    </subcellularLocation>
</comment>
<evidence type="ECO:0000313" key="14">
    <source>
        <dbReference type="Proteomes" id="UP000266206"/>
    </source>
</evidence>
<dbReference type="SUPFAM" id="SSF53955">
    <property type="entry name" value="Lysozyme-like"/>
    <property type="match status" value="1"/>
</dbReference>
<evidence type="ECO:0000256" key="11">
    <source>
        <dbReference type="HAMAP-Rule" id="MF_00766"/>
    </source>
</evidence>
<dbReference type="GO" id="GO:0008360">
    <property type="term" value="P:regulation of cell shape"/>
    <property type="evidence" value="ECO:0007669"/>
    <property type="project" value="UniProtKB-KW"/>
</dbReference>
<dbReference type="PANTHER" id="PTHR30400:SF0">
    <property type="entry name" value="BIOSYNTHETIC PEPTIDOGLYCAN TRANSGLYCOSYLASE"/>
    <property type="match status" value="1"/>
</dbReference>
<dbReference type="GO" id="GO:0008955">
    <property type="term" value="F:peptidoglycan glycosyltransferase activity"/>
    <property type="evidence" value="ECO:0007669"/>
    <property type="project" value="UniProtKB-UniRule"/>
</dbReference>
<dbReference type="RefSeq" id="WP_119515313.1">
    <property type="nucleotide sequence ID" value="NZ_NQYH01000001.1"/>
</dbReference>
<dbReference type="GO" id="GO:0071555">
    <property type="term" value="P:cell wall organization"/>
    <property type="evidence" value="ECO:0007669"/>
    <property type="project" value="UniProtKB-KW"/>
</dbReference>
<dbReference type="GO" id="GO:0009274">
    <property type="term" value="C:peptidoglycan-based cell wall"/>
    <property type="evidence" value="ECO:0007669"/>
    <property type="project" value="InterPro"/>
</dbReference>
<dbReference type="OrthoDB" id="9766909at2"/>
<dbReference type="InterPro" id="IPR011812">
    <property type="entry name" value="Pep_trsgly"/>
</dbReference>